<evidence type="ECO:0000313" key="4">
    <source>
        <dbReference type="Proteomes" id="UP000280842"/>
    </source>
</evidence>
<evidence type="ECO:0000259" key="2">
    <source>
        <dbReference type="Pfam" id="PF13401"/>
    </source>
</evidence>
<dbReference type="InterPro" id="IPR049945">
    <property type="entry name" value="AAA_22"/>
</dbReference>
<keyword evidence="1" id="KW-1133">Transmembrane helix</keyword>
<keyword evidence="1" id="KW-0472">Membrane</keyword>
<evidence type="ECO:0000256" key="1">
    <source>
        <dbReference type="SAM" id="Phobius"/>
    </source>
</evidence>
<dbReference type="InterPro" id="IPR027417">
    <property type="entry name" value="P-loop_NTPase"/>
</dbReference>
<name>A0A3M0C3I6_9AQUI</name>
<dbReference type="GO" id="GO:0016887">
    <property type="term" value="F:ATP hydrolysis activity"/>
    <property type="evidence" value="ECO:0007669"/>
    <property type="project" value="InterPro"/>
</dbReference>
<reference evidence="3 4" key="1">
    <citation type="submission" date="2018-10" db="EMBL/GenBank/DDBJ databases">
        <title>Genomic Encyclopedia of Archaeal and Bacterial Type Strains, Phase II (KMG-II): from individual species to whole genera.</title>
        <authorList>
            <person name="Goeker M."/>
        </authorList>
    </citation>
    <scope>NUCLEOTIDE SEQUENCE [LARGE SCALE GENOMIC DNA]</scope>
    <source>
        <strain evidence="3 4">VM1</strain>
    </source>
</reference>
<dbReference type="AlphaFoldDB" id="A0A3M0C3I6"/>
<dbReference type="EMBL" id="REFO01000010">
    <property type="protein sequence ID" value="RMA97532.1"/>
    <property type="molecule type" value="Genomic_DNA"/>
</dbReference>
<comment type="caution">
    <text evidence="3">The sequence shown here is derived from an EMBL/GenBank/DDBJ whole genome shotgun (WGS) entry which is preliminary data.</text>
</comment>
<dbReference type="PANTHER" id="PTHR35894:SF1">
    <property type="entry name" value="PHOSPHORIBULOKINASE _ URIDINE KINASE FAMILY"/>
    <property type="match status" value="1"/>
</dbReference>
<dbReference type="Proteomes" id="UP000280842">
    <property type="component" value="Unassembled WGS sequence"/>
</dbReference>
<dbReference type="PANTHER" id="PTHR35894">
    <property type="entry name" value="GENERAL SECRETION PATHWAY PROTEIN A-RELATED"/>
    <property type="match status" value="1"/>
</dbReference>
<dbReference type="RefSeq" id="WP_121922309.1">
    <property type="nucleotide sequence ID" value="NZ_REFO01000010.1"/>
</dbReference>
<evidence type="ECO:0000313" key="3">
    <source>
        <dbReference type="EMBL" id="RMA97532.1"/>
    </source>
</evidence>
<organism evidence="3 4">
    <name type="scientific">Hydrogenothermus marinus</name>
    <dbReference type="NCBI Taxonomy" id="133270"/>
    <lineage>
        <taxon>Bacteria</taxon>
        <taxon>Pseudomonadati</taxon>
        <taxon>Aquificota</taxon>
        <taxon>Aquificia</taxon>
        <taxon>Aquificales</taxon>
        <taxon>Hydrogenothermaceae</taxon>
        <taxon>Hydrogenothermus</taxon>
    </lineage>
</organism>
<feature type="domain" description="ORC1/DEAH AAA+ ATPase" evidence="2">
    <location>
        <begin position="44"/>
        <end position="183"/>
    </location>
</feature>
<dbReference type="Gene3D" id="1.10.8.60">
    <property type="match status" value="1"/>
</dbReference>
<gene>
    <name evidence="3" type="ORF">CLV39_0146</name>
</gene>
<accession>A0A3M0C3I6</accession>
<dbReference type="Gene3D" id="3.40.50.300">
    <property type="entry name" value="P-loop containing nucleotide triphosphate hydrolases"/>
    <property type="match status" value="1"/>
</dbReference>
<keyword evidence="1" id="KW-0812">Transmembrane</keyword>
<dbReference type="InterPro" id="IPR052026">
    <property type="entry name" value="ExeA_AAA_ATPase_DNA-bind"/>
</dbReference>
<proteinExistence type="predicted"/>
<protein>
    <submittedName>
        <fullName evidence="3">General secretion pathway protein A</fullName>
    </submittedName>
</protein>
<feature type="transmembrane region" description="Helical" evidence="1">
    <location>
        <begin position="288"/>
        <end position="309"/>
    </location>
</feature>
<dbReference type="SUPFAM" id="SSF52540">
    <property type="entry name" value="P-loop containing nucleoside triphosphate hydrolases"/>
    <property type="match status" value="1"/>
</dbReference>
<keyword evidence="4" id="KW-1185">Reference proteome</keyword>
<sequence length="432" mass="51028">MRDDFFKFFGLRENPFKLTPDPRYYFLSKKHEEAIYALQYLYQSEEGFAVIIGEPGTGKTLTVRKFIDELSRKSKYPQETEVAYILFPNLSPEELFLAILEDLKLNIPDNNQNISKNKLFSIFRDYLIQKKNEGKKVFIIIDEAQNLPIETLEELRILSNLETENEKLLQILLLGQPELEKKLNDPRLRQLKQRITLFIKLEPLNEKEIEDYIKFRISKATDKPIDIDKKAVKLIEKYSKGIPRIINQIMDRALIAAYMEEKRKVSIEEIKAAIKSLNLTLKEKDSKILKITIPVFSFFIIIFLIVAYGNKEIFIDKNKSKIEISENSKQTKNLQNIPQENEEKQIEKKYYILYLLATPNIEEAKAKKTKFEKMLNRKIYLLQVKDGKYYALALLFEDFEKAKKEKEYIKSKLNKKDIFLTKKKYSPVILEY</sequence>
<dbReference type="Pfam" id="PF13401">
    <property type="entry name" value="AAA_22"/>
    <property type="match status" value="1"/>
</dbReference>
<dbReference type="OrthoDB" id="9815896at2"/>